<dbReference type="GO" id="GO:0005737">
    <property type="term" value="C:cytoplasm"/>
    <property type="evidence" value="ECO:0007669"/>
    <property type="project" value="TreeGrafter"/>
</dbReference>
<dbReference type="Gene3D" id="3.40.50.1820">
    <property type="entry name" value="alpha/beta hydrolase"/>
    <property type="match status" value="1"/>
</dbReference>
<evidence type="ECO:0000313" key="4">
    <source>
        <dbReference type="EMBL" id="EAW20620.1"/>
    </source>
</evidence>
<dbReference type="OMA" id="PRMLCLH"/>
<organism evidence="4 5">
    <name type="scientific">Neosartorya fischeri (strain ATCC 1020 / DSM 3700 / CBS 544.65 / FGSC A1164 / JCM 1740 / NRRL 181 / WB 181)</name>
    <name type="common">Aspergillus fischerianus</name>
    <dbReference type="NCBI Taxonomy" id="331117"/>
    <lineage>
        <taxon>Eukaryota</taxon>
        <taxon>Fungi</taxon>
        <taxon>Dikarya</taxon>
        <taxon>Ascomycota</taxon>
        <taxon>Pezizomycotina</taxon>
        <taxon>Eurotiomycetes</taxon>
        <taxon>Eurotiomycetidae</taxon>
        <taxon>Eurotiales</taxon>
        <taxon>Aspergillaceae</taxon>
        <taxon>Aspergillus</taxon>
        <taxon>Aspergillus subgen. Fumigati</taxon>
    </lineage>
</organism>
<dbReference type="PANTHER" id="PTHR48070:SF3">
    <property type="entry name" value="ESTERASE DBAE-RELATED"/>
    <property type="match status" value="1"/>
</dbReference>
<dbReference type="AlphaFoldDB" id="A1D9Y9"/>
<dbReference type="GO" id="GO:0005634">
    <property type="term" value="C:nucleus"/>
    <property type="evidence" value="ECO:0007669"/>
    <property type="project" value="TreeGrafter"/>
</dbReference>
<evidence type="ECO:0000259" key="3">
    <source>
        <dbReference type="Pfam" id="PF03959"/>
    </source>
</evidence>
<dbReference type="EMBL" id="DS027693">
    <property type="protein sequence ID" value="EAW20620.1"/>
    <property type="molecule type" value="Genomic_DNA"/>
</dbReference>
<gene>
    <name evidence="4" type="ORF">NFIA_030530</name>
</gene>
<dbReference type="VEuPathDB" id="FungiDB:NFIA_030530"/>
<keyword evidence="2" id="KW-0378">Hydrolase</keyword>
<dbReference type="RefSeq" id="XP_001262517.1">
    <property type="nucleotide sequence ID" value="XM_001262516.1"/>
</dbReference>
<reference evidence="5" key="1">
    <citation type="journal article" date="2008" name="PLoS Genet.">
        <title>Genomic islands in the pathogenic filamentous fungus Aspergillus fumigatus.</title>
        <authorList>
            <person name="Fedorova N.D."/>
            <person name="Khaldi N."/>
            <person name="Joardar V.S."/>
            <person name="Maiti R."/>
            <person name="Amedeo P."/>
            <person name="Anderson M.J."/>
            <person name="Crabtree J."/>
            <person name="Silva J.C."/>
            <person name="Badger J.H."/>
            <person name="Albarraq A."/>
            <person name="Angiuoli S."/>
            <person name="Bussey H."/>
            <person name="Bowyer P."/>
            <person name="Cotty P.J."/>
            <person name="Dyer P.S."/>
            <person name="Egan A."/>
            <person name="Galens K."/>
            <person name="Fraser-Liggett C.M."/>
            <person name="Haas B.J."/>
            <person name="Inman J.M."/>
            <person name="Kent R."/>
            <person name="Lemieux S."/>
            <person name="Malavazi I."/>
            <person name="Orvis J."/>
            <person name="Roemer T."/>
            <person name="Ronning C.M."/>
            <person name="Sundaram J.P."/>
            <person name="Sutton G."/>
            <person name="Turner G."/>
            <person name="Venter J.C."/>
            <person name="White O.R."/>
            <person name="Whitty B.R."/>
            <person name="Youngman P."/>
            <person name="Wolfe K.H."/>
            <person name="Goldman G.H."/>
            <person name="Wortman J.R."/>
            <person name="Jiang B."/>
            <person name="Denning D.W."/>
            <person name="Nierman W.C."/>
        </authorList>
    </citation>
    <scope>NUCLEOTIDE SEQUENCE [LARGE SCALE GENOMIC DNA]</scope>
    <source>
        <strain evidence="5">ATCC 1020 / DSM 3700 / CBS 544.65 / FGSC A1164 / JCM 1740 / NRRL 181 / WB 181</strain>
    </source>
</reference>
<dbReference type="InterPro" id="IPR005645">
    <property type="entry name" value="FSH-like_dom"/>
</dbReference>
<keyword evidence="5" id="KW-1185">Reference proteome</keyword>
<sequence>MTPAPDPTLHHPRILCLHGGGTNARIFRAQCRGHSSHLCRYFRLVFAEAPFPSTAGPDVLPVYEAYGPFKSWLRGKHPDQPEPDPTSTWEAVDVALAQAVFDDDAKGATGPWVAVFSQGAKMAASVLLRAQEAPSTLRRIWKEGDVKLRFGVVMVGRPPLMPIDERGVRDGDDEAGNAGMLLYLPTVHVLGLRDGGLSSHRKLLEWCERGSATVVEWDGEHRVPIRTGDLQLVVDAILAVAAETKGFGFLRVT</sequence>
<protein>
    <recommendedName>
        <fullName evidence="3">Serine hydrolase domain-containing protein</fullName>
    </recommendedName>
</protein>
<dbReference type="SUPFAM" id="SSF53474">
    <property type="entry name" value="alpha/beta-Hydrolases"/>
    <property type="match status" value="1"/>
</dbReference>
<dbReference type="Proteomes" id="UP000006702">
    <property type="component" value="Unassembled WGS sequence"/>
</dbReference>
<feature type="domain" description="Serine hydrolase" evidence="3">
    <location>
        <begin position="11"/>
        <end position="226"/>
    </location>
</feature>
<dbReference type="Pfam" id="PF03959">
    <property type="entry name" value="FSH1"/>
    <property type="match status" value="1"/>
</dbReference>
<dbReference type="InterPro" id="IPR029058">
    <property type="entry name" value="AB_hydrolase_fold"/>
</dbReference>
<dbReference type="eggNOG" id="KOG2551">
    <property type="taxonomic scope" value="Eukaryota"/>
</dbReference>
<evidence type="ECO:0000313" key="5">
    <source>
        <dbReference type="Proteomes" id="UP000006702"/>
    </source>
</evidence>
<dbReference type="PANTHER" id="PTHR48070">
    <property type="entry name" value="ESTERASE OVCA2"/>
    <property type="match status" value="1"/>
</dbReference>
<dbReference type="InterPro" id="IPR050593">
    <property type="entry name" value="LovG"/>
</dbReference>
<name>A1D9Y9_NEOFI</name>
<dbReference type="OrthoDB" id="414698at2759"/>
<dbReference type="GO" id="GO:0044550">
    <property type="term" value="P:secondary metabolite biosynthetic process"/>
    <property type="evidence" value="ECO:0007669"/>
    <property type="project" value="TreeGrafter"/>
</dbReference>
<dbReference type="KEGG" id="nfi:NFIA_030530"/>
<comment type="similarity">
    <text evidence="1">Belongs to the LovG family.</text>
</comment>
<accession>A1D9Y9</accession>
<proteinExistence type="inferred from homology"/>
<dbReference type="HOGENOM" id="CLU_051938_0_0_1"/>
<dbReference type="GO" id="GO:0016787">
    <property type="term" value="F:hydrolase activity"/>
    <property type="evidence" value="ECO:0007669"/>
    <property type="project" value="UniProtKB-KW"/>
</dbReference>
<dbReference type="GeneID" id="4589205"/>
<evidence type="ECO:0000256" key="1">
    <source>
        <dbReference type="ARBA" id="ARBA00005863"/>
    </source>
</evidence>
<evidence type="ECO:0000256" key="2">
    <source>
        <dbReference type="ARBA" id="ARBA00022801"/>
    </source>
</evidence>